<proteinExistence type="predicted"/>
<evidence type="ECO:0000256" key="3">
    <source>
        <dbReference type="ARBA" id="ARBA00022989"/>
    </source>
</evidence>
<evidence type="ECO:0000256" key="4">
    <source>
        <dbReference type="ARBA" id="ARBA00023136"/>
    </source>
</evidence>
<dbReference type="GO" id="GO:0031293">
    <property type="term" value="P:membrane protein intracellular domain proteolysis"/>
    <property type="evidence" value="ECO:0007669"/>
    <property type="project" value="TreeGrafter"/>
</dbReference>
<dbReference type="InterPro" id="IPR008915">
    <property type="entry name" value="Peptidase_M50"/>
</dbReference>
<evidence type="ECO:0000313" key="9">
    <source>
        <dbReference type="EMBL" id="KDQ08019.1"/>
    </source>
</evidence>
<dbReference type="EMBL" id="KL198096">
    <property type="protein sequence ID" value="KDQ08019.1"/>
    <property type="molecule type" value="Genomic_DNA"/>
</dbReference>
<name>A0A067LXS5_BOTB1</name>
<evidence type="ECO:0000256" key="5">
    <source>
        <dbReference type="ARBA" id="ARBA00032658"/>
    </source>
</evidence>
<dbReference type="PANTHER" id="PTHR13325">
    <property type="entry name" value="PROTEASE M50 MEMBRANE-BOUND TRANSCRIPTION FACTOR SITE 2 PROTEASE"/>
    <property type="match status" value="1"/>
</dbReference>
<dbReference type="HOGENOM" id="CLU_021808_0_0_1"/>
<keyword evidence="3 6" id="KW-1133">Transmembrane helix</keyword>
<feature type="transmembrane region" description="Helical" evidence="6">
    <location>
        <begin position="500"/>
        <end position="522"/>
    </location>
</feature>
<evidence type="ECO:0000259" key="8">
    <source>
        <dbReference type="Pfam" id="PF02163"/>
    </source>
</evidence>
<dbReference type="GO" id="GO:0016020">
    <property type="term" value="C:membrane"/>
    <property type="evidence" value="ECO:0007669"/>
    <property type="project" value="InterPro"/>
</dbReference>
<evidence type="ECO:0000256" key="6">
    <source>
        <dbReference type="SAM" id="Phobius"/>
    </source>
</evidence>
<feature type="transmembrane region" description="Helical" evidence="6">
    <location>
        <begin position="269"/>
        <end position="288"/>
    </location>
</feature>
<dbReference type="InParanoid" id="A0A067LXS5"/>
<keyword evidence="2 6" id="KW-0812">Transmembrane</keyword>
<feature type="chain" id="PRO_5001640856" description="Endopeptidase S2P" evidence="7">
    <location>
        <begin position="21"/>
        <end position="618"/>
    </location>
</feature>
<dbReference type="PANTHER" id="PTHR13325:SF3">
    <property type="entry name" value="MEMBRANE-BOUND TRANSCRIPTION FACTOR SITE-2 PROTEASE"/>
    <property type="match status" value="1"/>
</dbReference>
<dbReference type="GO" id="GO:0005737">
    <property type="term" value="C:cytoplasm"/>
    <property type="evidence" value="ECO:0007669"/>
    <property type="project" value="TreeGrafter"/>
</dbReference>
<evidence type="ECO:0000256" key="2">
    <source>
        <dbReference type="ARBA" id="ARBA00022692"/>
    </source>
</evidence>
<feature type="transmembrane region" description="Helical" evidence="6">
    <location>
        <begin position="589"/>
        <end position="608"/>
    </location>
</feature>
<gene>
    <name evidence="9" type="ORF">BOTBODRAFT_48412</name>
</gene>
<protein>
    <recommendedName>
        <fullName evidence="5">Endopeptidase S2P</fullName>
    </recommendedName>
</protein>
<evidence type="ECO:0000256" key="1">
    <source>
        <dbReference type="ARBA" id="ARBA00004127"/>
    </source>
</evidence>
<dbReference type="Pfam" id="PF02163">
    <property type="entry name" value="Peptidase_M50"/>
    <property type="match status" value="1"/>
</dbReference>
<dbReference type="PRINTS" id="PR01000">
    <property type="entry name" value="SREBPS2PTASE"/>
</dbReference>
<dbReference type="STRING" id="930990.A0A067LXS5"/>
<feature type="transmembrane region" description="Helical" evidence="6">
    <location>
        <begin position="99"/>
        <end position="122"/>
    </location>
</feature>
<feature type="signal peptide" evidence="7">
    <location>
        <begin position="1"/>
        <end position="20"/>
    </location>
</feature>
<dbReference type="OrthoDB" id="7694678at2759"/>
<feature type="domain" description="Peptidase M50" evidence="8">
    <location>
        <begin position="206"/>
        <end position="536"/>
    </location>
</feature>
<accession>A0A067LXS5</accession>
<feature type="transmembrane region" description="Helical" evidence="6">
    <location>
        <begin position="237"/>
        <end position="257"/>
    </location>
</feature>
<dbReference type="GO" id="GO:0004222">
    <property type="term" value="F:metalloendopeptidase activity"/>
    <property type="evidence" value="ECO:0007669"/>
    <property type="project" value="InterPro"/>
</dbReference>
<dbReference type="GO" id="GO:1905897">
    <property type="term" value="P:regulation of response to endoplasmic reticulum stress"/>
    <property type="evidence" value="ECO:0007669"/>
    <property type="project" value="TreeGrafter"/>
</dbReference>
<dbReference type="InterPro" id="IPR001193">
    <property type="entry name" value="MBTPS2"/>
</dbReference>
<dbReference type="Proteomes" id="UP000027195">
    <property type="component" value="Unassembled WGS sequence"/>
</dbReference>
<reference evidence="10" key="1">
    <citation type="journal article" date="2014" name="Proc. Natl. Acad. Sci. U.S.A.">
        <title>Extensive sampling of basidiomycete genomes demonstrates inadequacy of the white-rot/brown-rot paradigm for wood decay fungi.</title>
        <authorList>
            <person name="Riley R."/>
            <person name="Salamov A.A."/>
            <person name="Brown D.W."/>
            <person name="Nagy L.G."/>
            <person name="Floudas D."/>
            <person name="Held B.W."/>
            <person name="Levasseur A."/>
            <person name="Lombard V."/>
            <person name="Morin E."/>
            <person name="Otillar R."/>
            <person name="Lindquist E.A."/>
            <person name="Sun H."/>
            <person name="LaButti K.M."/>
            <person name="Schmutz J."/>
            <person name="Jabbour D."/>
            <person name="Luo H."/>
            <person name="Baker S.E."/>
            <person name="Pisabarro A.G."/>
            <person name="Walton J.D."/>
            <person name="Blanchette R.A."/>
            <person name="Henrissat B."/>
            <person name="Martin F."/>
            <person name="Cullen D."/>
            <person name="Hibbett D.S."/>
            <person name="Grigoriev I.V."/>
        </authorList>
    </citation>
    <scope>NUCLEOTIDE SEQUENCE [LARGE SCALE GENOMIC DNA]</scope>
    <source>
        <strain evidence="10">FD-172 SS1</strain>
    </source>
</reference>
<keyword evidence="10" id="KW-1185">Reference proteome</keyword>
<evidence type="ECO:0000256" key="7">
    <source>
        <dbReference type="SAM" id="SignalP"/>
    </source>
</evidence>
<keyword evidence="7" id="KW-0732">Signal</keyword>
<evidence type="ECO:0000313" key="10">
    <source>
        <dbReference type="Proteomes" id="UP000027195"/>
    </source>
</evidence>
<comment type="subcellular location">
    <subcellularLocation>
        <location evidence="1">Endomembrane system</location>
        <topology evidence="1">Multi-pass membrane protein</topology>
    </subcellularLocation>
</comment>
<dbReference type="AlphaFoldDB" id="A0A067LXS5"/>
<organism evidence="9 10">
    <name type="scientific">Botryobasidium botryosum (strain FD-172 SS1)</name>
    <dbReference type="NCBI Taxonomy" id="930990"/>
    <lineage>
        <taxon>Eukaryota</taxon>
        <taxon>Fungi</taxon>
        <taxon>Dikarya</taxon>
        <taxon>Basidiomycota</taxon>
        <taxon>Agaricomycotina</taxon>
        <taxon>Agaricomycetes</taxon>
        <taxon>Cantharellales</taxon>
        <taxon>Botryobasidiaceae</taxon>
        <taxon>Botryobasidium</taxon>
    </lineage>
</organism>
<keyword evidence="4 6" id="KW-0472">Membrane</keyword>
<sequence length="618" mass="68186">MLTLYSSFIVVCLFWLLAHQYNTISWQIARVCGHQSSLLPTHRRGSLSTAHSRSRFFRNTTVTQKPLHIRVETTALNHSHDLLAAHLSRKPVALRLMRIFYDAGSIAGVIGMCAVLVVLLWASEQIAEELINGLTSIDGDSLVASAVEIHKRAPVASSPADVGYGRSDRILQPLVGQCRFFVLLKKVANISKIPGINLPLSHLPVILIIVFLCQIIHEAGHAFAAVLDSVRLVSTGLFVTVLFPGAFVHLSSSLDLLHSRAKLRISAAGAWHNLILWVAIGILTWLRIGDALWLSFGAYSDAAGLGQVVISVSQDSPLLEHLLPGSLITYLDDSLMSDAEQWKSHLLKPLENNAPQGWCVSQLWFEDQPVDCCLGNSSTSSTSCFLPSLPHDGGHCLDPVPLFTSPAESSALSERCDDFCKPPSSTTDPPSKICVRPRSDTQLLRITVLPPLWAPLPQRITKTIVWSGPKKEVWDQVRIGRFQPTTTWVPAALPPLWDLFTYYMSTITFSLYFFNLLPIRVLDGGQFLREAMRLLEGSSIRGDDSDEAGVYDIEALEAGIETGTDLGRYEGARSRTRRRRRWTGVMERYLEMGTIALGGWIVLGTAWLELARGGSMPV</sequence>
<dbReference type="GO" id="GO:0012505">
    <property type="term" value="C:endomembrane system"/>
    <property type="evidence" value="ECO:0007669"/>
    <property type="project" value="UniProtKB-SubCell"/>
</dbReference>
<feature type="transmembrane region" description="Helical" evidence="6">
    <location>
        <begin position="195"/>
        <end position="217"/>
    </location>
</feature>